<protein>
    <submittedName>
        <fullName evidence="1">Uncharacterized protein</fullName>
    </submittedName>
</protein>
<accession>A0A3R7FMU8</accession>
<gene>
    <name evidence="1" type="ORF">CSKR_106714</name>
</gene>
<reference evidence="1 2" key="1">
    <citation type="journal article" date="2018" name="Biotechnol. Adv.">
        <title>Improved genomic resources and new bioinformatic workflow for the carcinogenic parasite Clonorchis sinensis: Biotechnological implications.</title>
        <authorList>
            <person name="Wang D."/>
            <person name="Korhonen P.K."/>
            <person name="Gasser R.B."/>
            <person name="Young N.D."/>
        </authorList>
    </citation>
    <scope>NUCLEOTIDE SEQUENCE [LARGE SCALE GENOMIC DNA]</scope>
    <source>
        <strain evidence="1">Cs-k2</strain>
    </source>
</reference>
<dbReference type="Proteomes" id="UP000286415">
    <property type="component" value="Unassembled WGS sequence"/>
</dbReference>
<comment type="caution">
    <text evidence="1">The sequence shown here is derived from an EMBL/GenBank/DDBJ whole genome shotgun (WGS) entry which is preliminary data.</text>
</comment>
<keyword evidence="2" id="KW-1185">Reference proteome</keyword>
<dbReference type="InParanoid" id="A0A3R7FMU8"/>
<name>A0A3R7FMU8_CLOSI</name>
<reference evidence="1 2" key="2">
    <citation type="journal article" date="2021" name="Genomics">
        <title>High-quality reference genome for Clonorchis sinensis.</title>
        <authorList>
            <person name="Young N.D."/>
            <person name="Stroehlein A.J."/>
            <person name="Kinkar L."/>
            <person name="Wang T."/>
            <person name="Sohn W.M."/>
            <person name="Chang B.C.H."/>
            <person name="Kaur P."/>
            <person name="Weisz D."/>
            <person name="Dudchenko O."/>
            <person name="Aiden E.L."/>
            <person name="Korhonen P.K."/>
            <person name="Gasser R.B."/>
        </authorList>
    </citation>
    <scope>NUCLEOTIDE SEQUENCE [LARGE SCALE GENOMIC DNA]</scope>
    <source>
        <strain evidence="1">Cs-k2</strain>
    </source>
</reference>
<dbReference type="EMBL" id="NIRI02000042">
    <property type="protein sequence ID" value="KAG5452288.1"/>
    <property type="molecule type" value="Genomic_DNA"/>
</dbReference>
<organism evidence="1 2">
    <name type="scientific">Clonorchis sinensis</name>
    <name type="common">Chinese liver fluke</name>
    <dbReference type="NCBI Taxonomy" id="79923"/>
    <lineage>
        <taxon>Eukaryota</taxon>
        <taxon>Metazoa</taxon>
        <taxon>Spiralia</taxon>
        <taxon>Lophotrochozoa</taxon>
        <taxon>Platyhelminthes</taxon>
        <taxon>Trematoda</taxon>
        <taxon>Digenea</taxon>
        <taxon>Opisthorchiida</taxon>
        <taxon>Opisthorchiata</taxon>
        <taxon>Opisthorchiidae</taxon>
        <taxon>Clonorchis</taxon>
    </lineage>
</organism>
<evidence type="ECO:0000313" key="1">
    <source>
        <dbReference type="EMBL" id="KAG5452288.1"/>
    </source>
</evidence>
<proteinExistence type="predicted"/>
<sequence length="293" mass="32489">MKMLDEACGHSGMFCSGYQNHIHVHDPLGNIVFGFIKSTIFQWSVVTGRKMCHNRQTRVLRCEFSKNNALYFECVERMQQQGTIIIIKDSNISVDTDASLPYNHKAGILVSDYFTDKRSPRTSRTNQVEQLADVSNMWAKSVQTQAPGPPGCVLKHARRSFGLEMAQWLTCKLTDQKVIGSNPISASRPPLSGLRQLASTSGLVLSSGDRAARHRKGVIDGQFLDAPSYTGWKPIRQLRSISGQTLQRLQPCTGTTLTPSWKRSSTDGSQTCRRLLHTLVSGRSLVNAVLALL</sequence>
<dbReference type="AlphaFoldDB" id="A0A3R7FMU8"/>
<evidence type="ECO:0000313" key="2">
    <source>
        <dbReference type="Proteomes" id="UP000286415"/>
    </source>
</evidence>